<keyword evidence="1" id="KW-0812">Transmembrane</keyword>
<dbReference type="Proteomes" id="UP000753802">
    <property type="component" value="Unassembled WGS sequence"/>
</dbReference>
<gene>
    <name evidence="2" type="ORF">GWC95_15135</name>
</gene>
<keyword evidence="3" id="KW-1185">Reference proteome</keyword>
<feature type="transmembrane region" description="Helical" evidence="1">
    <location>
        <begin position="23"/>
        <end position="47"/>
    </location>
</feature>
<dbReference type="InterPro" id="IPR011989">
    <property type="entry name" value="ARM-like"/>
</dbReference>
<evidence type="ECO:0008006" key="4">
    <source>
        <dbReference type="Google" id="ProtNLM"/>
    </source>
</evidence>
<comment type="caution">
    <text evidence="2">The sequence shown here is derived from an EMBL/GenBank/DDBJ whole genome shotgun (WGS) entry which is preliminary data.</text>
</comment>
<accession>A0ABW9ZVU5</accession>
<dbReference type="Gene3D" id="1.25.10.10">
    <property type="entry name" value="Leucine-rich Repeat Variant"/>
    <property type="match status" value="1"/>
</dbReference>
<keyword evidence="1" id="KW-1133">Transmembrane helix</keyword>
<dbReference type="EMBL" id="JAACJS010000015">
    <property type="protein sequence ID" value="NCI51266.1"/>
    <property type="molecule type" value="Genomic_DNA"/>
</dbReference>
<name>A0ABW9ZVU5_9BACT</name>
<protein>
    <recommendedName>
        <fullName evidence="4">HEAT repeat-containing protein</fullName>
    </recommendedName>
</protein>
<organism evidence="2 3">
    <name type="scientific">Sediminibacterium roseum</name>
    <dbReference type="NCBI Taxonomy" id="1978412"/>
    <lineage>
        <taxon>Bacteria</taxon>
        <taxon>Pseudomonadati</taxon>
        <taxon>Bacteroidota</taxon>
        <taxon>Chitinophagia</taxon>
        <taxon>Chitinophagales</taxon>
        <taxon>Chitinophagaceae</taxon>
        <taxon>Sediminibacterium</taxon>
    </lineage>
</organism>
<dbReference type="InterPro" id="IPR016024">
    <property type="entry name" value="ARM-type_fold"/>
</dbReference>
<sequence>MGPLLSADQFPVSLTKYISTNNLAVATVVLAIGIGAIVCIIYFYLYFKKRIFFTTHRISRILEQWISAIIMEESPESIVMPGRFYRMMEKPVAKQFVIDELVNAKKNFSGSVALNIVALYQQLGLKAVSLKKLRSKGWHIKAKGIQELYMMDQHDALTRIYKNTNSRNEYVRMEAQTGVIHLTGFQGLRFLDVISYPITEWQQLKLLEQLRLSQNKADFSDKLQHWLRSKNDTVVVFALKLADEYQQFDAKENVMGCLVHPSAQVREQALKTLVRLSDDRTAGILLGYFTKETESNQAYILDALVTLASENEKTFLSSLLEHPRDQVKLKAAIVLAKCCSDGLALVEKKAAMQPEPYRRILLHVQSVA</sequence>
<evidence type="ECO:0000256" key="1">
    <source>
        <dbReference type="SAM" id="Phobius"/>
    </source>
</evidence>
<dbReference type="SUPFAM" id="SSF48371">
    <property type="entry name" value="ARM repeat"/>
    <property type="match status" value="1"/>
</dbReference>
<proteinExistence type="predicted"/>
<dbReference type="RefSeq" id="WP_161819553.1">
    <property type="nucleotide sequence ID" value="NZ_JAACJS010000015.1"/>
</dbReference>
<reference evidence="2 3" key="1">
    <citation type="submission" date="2020-01" db="EMBL/GenBank/DDBJ databases">
        <title>Genome analysis.</title>
        <authorList>
            <person name="Wu S."/>
            <person name="Wang G."/>
        </authorList>
    </citation>
    <scope>NUCLEOTIDE SEQUENCE [LARGE SCALE GENOMIC DNA]</scope>
    <source>
        <strain evidence="2 3">SYL130</strain>
    </source>
</reference>
<evidence type="ECO:0000313" key="2">
    <source>
        <dbReference type="EMBL" id="NCI51266.1"/>
    </source>
</evidence>
<keyword evidence="1" id="KW-0472">Membrane</keyword>
<evidence type="ECO:0000313" key="3">
    <source>
        <dbReference type="Proteomes" id="UP000753802"/>
    </source>
</evidence>